<dbReference type="AlphaFoldDB" id="A0A284VMJ7"/>
<feature type="transmembrane region" description="Helical" evidence="6">
    <location>
        <begin position="251"/>
        <end position="268"/>
    </location>
</feature>
<comment type="subcellular location">
    <subcellularLocation>
        <location evidence="1">Cell membrane</location>
        <topology evidence="1">Multi-pass membrane protein</topology>
    </subcellularLocation>
</comment>
<keyword evidence="2" id="KW-1003">Cell membrane</keyword>
<evidence type="ECO:0000256" key="6">
    <source>
        <dbReference type="SAM" id="Phobius"/>
    </source>
</evidence>
<dbReference type="RefSeq" id="WP_096204791.1">
    <property type="nucleotide sequence ID" value="NZ_FZMP01000091.1"/>
</dbReference>
<organism evidence="7 8">
    <name type="scientific">Candidatus Methanoperedens nitratireducens</name>
    <dbReference type="NCBI Taxonomy" id="1392998"/>
    <lineage>
        <taxon>Archaea</taxon>
        <taxon>Methanobacteriati</taxon>
        <taxon>Methanobacteriota</taxon>
        <taxon>Stenosarchaea group</taxon>
        <taxon>Methanomicrobia</taxon>
        <taxon>Methanosarcinales</taxon>
        <taxon>ANME-2 cluster</taxon>
        <taxon>Candidatus Methanoperedentaceae</taxon>
        <taxon>Candidatus Methanoperedens</taxon>
    </lineage>
</organism>
<feature type="transmembrane region" description="Helical" evidence="6">
    <location>
        <begin position="72"/>
        <end position="93"/>
    </location>
</feature>
<dbReference type="CDD" id="cd16914">
    <property type="entry name" value="EcfT"/>
    <property type="match status" value="1"/>
</dbReference>
<reference evidence="8" key="1">
    <citation type="submission" date="2017-06" db="EMBL/GenBank/DDBJ databases">
        <authorList>
            <person name="Cremers G."/>
        </authorList>
    </citation>
    <scope>NUCLEOTIDE SEQUENCE [LARGE SCALE GENOMIC DNA]</scope>
</reference>
<proteinExistence type="predicted"/>
<dbReference type="PANTHER" id="PTHR34857:SF2">
    <property type="entry name" value="SLL0384 PROTEIN"/>
    <property type="match status" value="1"/>
</dbReference>
<dbReference type="GO" id="GO:0006824">
    <property type="term" value="P:cobalt ion transport"/>
    <property type="evidence" value="ECO:0007669"/>
    <property type="project" value="InterPro"/>
</dbReference>
<evidence type="ECO:0000256" key="1">
    <source>
        <dbReference type="ARBA" id="ARBA00004651"/>
    </source>
</evidence>
<dbReference type="EMBL" id="FZMP01000091">
    <property type="protein sequence ID" value="SNQ60439.1"/>
    <property type="molecule type" value="Genomic_DNA"/>
</dbReference>
<evidence type="ECO:0000313" key="7">
    <source>
        <dbReference type="EMBL" id="SNQ60439.1"/>
    </source>
</evidence>
<accession>A0A284VMJ7</accession>
<protein>
    <submittedName>
        <fullName evidence="7">Cobalt ABC transporter permease protein</fullName>
    </submittedName>
</protein>
<dbReference type="InterPro" id="IPR051611">
    <property type="entry name" value="ECF_transporter_component"/>
</dbReference>
<gene>
    <name evidence="7" type="ORF">MNV_1800023</name>
</gene>
<feature type="transmembrane region" description="Helical" evidence="6">
    <location>
        <begin position="118"/>
        <end position="139"/>
    </location>
</feature>
<dbReference type="Pfam" id="PF02361">
    <property type="entry name" value="CbiQ"/>
    <property type="match status" value="1"/>
</dbReference>
<keyword evidence="5 6" id="KW-0472">Membrane</keyword>
<keyword evidence="4 6" id="KW-1133">Transmembrane helix</keyword>
<dbReference type="OrthoDB" id="51610at2157"/>
<sequence>MHATLTELEREAYRKSPVHRIDGRVKIIMTLLLIVYAVALPRMDLLNFPKLLLLEAYLAALILLARLEFSYLAFRFAIALPFGFSIALLQPFIKQPFISDFTVLYRLPFGLEVTGEGMLFGAIIFAKFLVCITAVILLSSTTSLSELVSSVRRLGMPRELALLFTMMVRYLFVFWIMLGRIRTAQKTRGFDLWNKNVPRQWTLQQVGYTISSLFIRSYEQGERTFQSMLCRGYNADAQVYVGKKKLGVPDVLVLAMASGVVIAAQFGLKFL</sequence>
<dbReference type="PANTHER" id="PTHR34857">
    <property type="entry name" value="SLL0384 PROTEIN"/>
    <property type="match status" value="1"/>
</dbReference>
<evidence type="ECO:0000313" key="8">
    <source>
        <dbReference type="Proteomes" id="UP000218615"/>
    </source>
</evidence>
<evidence type="ECO:0000256" key="4">
    <source>
        <dbReference type="ARBA" id="ARBA00022989"/>
    </source>
</evidence>
<evidence type="ECO:0000256" key="5">
    <source>
        <dbReference type="ARBA" id="ARBA00023136"/>
    </source>
</evidence>
<feature type="transmembrane region" description="Helical" evidence="6">
    <location>
        <begin position="160"/>
        <end position="178"/>
    </location>
</feature>
<evidence type="ECO:0000256" key="3">
    <source>
        <dbReference type="ARBA" id="ARBA00022692"/>
    </source>
</evidence>
<keyword evidence="3 6" id="KW-0812">Transmembrane</keyword>
<evidence type="ECO:0000256" key="2">
    <source>
        <dbReference type="ARBA" id="ARBA00022475"/>
    </source>
</evidence>
<dbReference type="Proteomes" id="UP000218615">
    <property type="component" value="Unassembled WGS sequence"/>
</dbReference>
<feature type="transmembrane region" description="Helical" evidence="6">
    <location>
        <begin position="45"/>
        <end position="65"/>
    </location>
</feature>
<feature type="transmembrane region" description="Helical" evidence="6">
    <location>
        <begin position="21"/>
        <end position="39"/>
    </location>
</feature>
<dbReference type="GO" id="GO:0043190">
    <property type="term" value="C:ATP-binding cassette (ABC) transporter complex"/>
    <property type="evidence" value="ECO:0007669"/>
    <property type="project" value="InterPro"/>
</dbReference>
<keyword evidence="8" id="KW-1185">Reference proteome</keyword>
<dbReference type="NCBIfam" id="TIGR02454">
    <property type="entry name" value="ECF_T_CbiQ"/>
    <property type="match status" value="1"/>
</dbReference>
<name>A0A284VMJ7_9EURY</name>
<dbReference type="InterPro" id="IPR012809">
    <property type="entry name" value="ECF_CbiQ"/>
</dbReference>
<dbReference type="InterPro" id="IPR003339">
    <property type="entry name" value="ABC/ECF_trnsptr_transmembrane"/>
</dbReference>